<feature type="domain" description="NADH:flavin oxidoreductase/NADH oxidase N-terminal" evidence="5">
    <location>
        <begin position="5"/>
        <end position="339"/>
    </location>
</feature>
<reference evidence="6 7" key="1">
    <citation type="submission" date="2019-11" db="EMBL/GenBank/DDBJ databases">
        <title>Comparative genomics of hydrocarbon-degrading Desulfosarcina strains.</title>
        <authorList>
            <person name="Watanabe M."/>
            <person name="Kojima H."/>
            <person name="Fukui M."/>
        </authorList>
    </citation>
    <scope>NUCLEOTIDE SEQUENCE [LARGE SCALE GENOMIC DNA]</scope>
    <source>
        <strain evidence="6 7">PL12</strain>
    </source>
</reference>
<sequence>MTDTLFTPYTLGSLTLPNRLVMAPMTRNRADENGVPRPMTATHYAQRATAGLLITEATQVSDKANGYMFTPGLYTDDQARGWRAVTDAVHAKGGRIFSQLWHTGRVSHTLLQPDGGDPVAPSAVPADTQVFTPNGFEPPSMPRALAVGEIPTIVEQFAHAARLAKSAGFDGVEVHGANGYLIEQFLKDGSNRRTDAYGGDIPSRMRFALDVVTAVVAVWGPGRVGFRISPRGVFNGMVDSDPLALYSRLTEALNDIPLAYLHLIEPLPGHPAFTSQEEVPPVGKELRRIYQGSLMINGGYGKESGEKAIAEDAADLVAFGVPYLANPDLVERYRRNAPLNVPDQDTFYGGDEKGYNDYPFLDE</sequence>
<dbReference type="Pfam" id="PF00724">
    <property type="entry name" value="Oxidored_FMN"/>
    <property type="match status" value="1"/>
</dbReference>
<dbReference type="InterPro" id="IPR013785">
    <property type="entry name" value="Aldolase_TIM"/>
</dbReference>
<name>A0A5K7YR69_9BACT</name>
<evidence type="ECO:0000256" key="2">
    <source>
        <dbReference type="ARBA" id="ARBA00005979"/>
    </source>
</evidence>
<dbReference type="Gene3D" id="3.20.20.70">
    <property type="entry name" value="Aldolase class I"/>
    <property type="match status" value="1"/>
</dbReference>
<evidence type="ECO:0000313" key="6">
    <source>
        <dbReference type="EMBL" id="BBO69481.1"/>
    </source>
</evidence>
<feature type="region of interest" description="Disordered" evidence="4">
    <location>
        <begin position="341"/>
        <end position="363"/>
    </location>
</feature>
<evidence type="ECO:0000256" key="3">
    <source>
        <dbReference type="ARBA" id="ARBA00023002"/>
    </source>
</evidence>
<dbReference type="CDD" id="cd02933">
    <property type="entry name" value="OYE_like_FMN"/>
    <property type="match status" value="1"/>
</dbReference>
<keyword evidence="7" id="KW-1185">Reference proteome</keyword>
<protein>
    <submittedName>
        <fullName evidence="6">Alkene reductase</fullName>
    </submittedName>
</protein>
<dbReference type="GO" id="GO:0005829">
    <property type="term" value="C:cytosol"/>
    <property type="evidence" value="ECO:0007669"/>
    <property type="project" value="UniProtKB-ARBA"/>
</dbReference>
<evidence type="ECO:0000313" key="7">
    <source>
        <dbReference type="Proteomes" id="UP000427906"/>
    </source>
</evidence>
<evidence type="ECO:0000259" key="5">
    <source>
        <dbReference type="Pfam" id="PF00724"/>
    </source>
</evidence>
<dbReference type="SUPFAM" id="SSF51395">
    <property type="entry name" value="FMN-linked oxidoreductases"/>
    <property type="match status" value="1"/>
</dbReference>
<dbReference type="EMBL" id="AP021874">
    <property type="protein sequence ID" value="BBO69481.1"/>
    <property type="molecule type" value="Genomic_DNA"/>
</dbReference>
<proteinExistence type="inferred from homology"/>
<dbReference type="InterPro" id="IPR045247">
    <property type="entry name" value="Oye-like"/>
</dbReference>
<dbReference type="OrthoDB" id="9784632at2"/>
<dbReference type="RefSeq" id="WP_155317516.1">
    <property type="nucleotide sequence ID" value="NZ_AP021874.1"/>
</dbReference>
<dbReference type="PANTHER" id="PTHR22893:SF98">
    <property type="entry name" value="OXIDOREDUCTASE"/>
    <property type="match status" value="1"/>
</dbReference>
<dbReference type="AlphaFoldDB" id="A0A5K7YR69"/>
<dbReference type="InterPro" id="IPR001155">
    <property type="entry name" value="OxRdtase_FMN_N"/>
</dbReference>
<dbReference type="GO" id="GO:0010181">
    <property type="term" value="F:FMN binding"/>
    <property type="evidence" value="ECO:0007669"/>
    <property type="project" value="InterPro"/>
</dbReference>
<dbReference type="KEGG" id="dalk:DSCA_34110"/>
<accession>A0A5K7YR69</accession>
<dbReference type="Proteomes" id="UP000427906">
    <property type="component" value="Chromosome"/>
</dbReference>
<comment type="cofactor">
    <cofactor evidence="1">
        <name>FMN</name>
        <dbReference type="ChEBI" id="CHEBI:58210"/>
    </cofactor>
</comment>
<gene>
    <name evidence="6" type="ORF">DSCA_34110</name>
</gene>
<dbReference type="PANTHER" id="PTHR22893">
    <property type="entry name" value="NADH OXIDOREDUCTASE-RELATED"/>
    <property type="match status" value="1"/>
</dbReference>
<organism evidence="6 7">
    <name type="scientific">Desulfosarcina alkanivorans</name>
    <dbReference type="NCBI Taxonomy" id="571177"/>
    <lineage>
        <taxon>Bacteria</taxon>
        <taxon>Pseudomonadati</taxon>
        <taxon>Thermodesulfobacteriota</taxon>
        <taxon>Desulfobacteria</taxon>
        <taxon>Desulfobacterales</taxon>
        <taxon>Desulfosarcinaceae</taxon>
        <taxon>Desulfosarcina</taxon>
    </lineage>
</organism>
<evidence type="ECO:0000256" key="4">
    <source>
        <dbReference type="SAM" id="MobiDB-lite"/>
    </source>
</evidence>
<keyword evidence="3" id="KW-0560">Oxidoreductase</keyword>
<dbReference type="FunFam" id="3.20.20.70:FF:000059">
    <property type="entry name" value="N-ethylmaleimide reductase, FMN-linked"/>
    <property type="match status" value="1"/>
</dbReference>
<comment type="similarity">
    <text evidence="2">Belongs to the NADH:flavin oxidoreductase/NADH oxidase family.</text>
</comment>
<evidence type="ECO:0000256" key="1">
    <source>
        <dbReference type="ARBA" id="ARBA00001917"/>
    </source>
</evidence>
<dbReference type="GO" id="GO:0016628">
    <property type="term" value="F:oxidoreductase activity, acting on the CH-CH group of donors, NAD or NADP as acceptor"/>
    <property type="evidence" value="ECO:0007669"/>
    <property type="project" value="UniProtKB-ARBA"/>
</dbReference>